<keyword evidence="6" id="KW-0119">Carbohydrate metabolism</keyword>
<keyword evidence="12" id="KW-1185">Reference proteome</keyword>
<evidence type="ECO:0000256" key="2">
    <source>
        <dbReference type="ARBA" id="ARBA00007072"/>
    </source>
</evidence>
<evidence type="ECO:0000256" key="3">
    <source>
        <dbReference type="ARBA" id="ARBA00012601"/>
    </source>
</evidence>
<evidence type="ECO:0000256" key="5">
    <source>
        <dbReference type="ARBA" id="ARBA00023001"/>
    </source>
</evidence>
<keyword evidence="5" id="KW-0136">Cellulose degradation</keyword>
<evidence type="ECO:0000313" key="12">
    <source>
        <dbReference type="Proteomes" id="UP001443914"/>
    </source>
</evidence>
<accession>A0AAW1IHQ4</accession>
<dbReference type="InterPro" id="IPR012341">
    <property type="entry name" value="6hp_glycosidase-like_sf"/>
</dbReference>
<feature type="domain" description="Glycoside hydrolase family 9" evidence="10">
    <location>
        <begin position="1"/>
        <end position="138"/>
    </location>
</feature>
<sequence length="154" mass="17541">MTTSRHAYKVDEKNPGSDVVGETAAAMAAASMVFRTTNTRYSNMLLEHAQQLFEFADKYRGKYDKSVKEVKGYYPSSSGYKDELLWASLWLYKATKKDKYLDYVISNAVSFGGVTWAVNEFSWDIKYAGVQIIASMVIIYVLLQFSFMFLLPNT</sequence>
<comment type="similarity">
    <text evidence="2">Belongs to the glycosyl hydrolase 9 (cellulase E) family.</text>
</comment>
<keyword evidence="9" id="KW-0472">Membrane</keyword>
<dbReference type="AlphaFoldDB" id="A0AAW1IHQ4"/>
<organism evidence="11 12">
    <name type="scientific">Saponaria officinalis</name>
    <name type="common">Common soapwort</name>
    <name type="synonym">Lychnis saponaria</name>
    <dbReference type="NCBI Taxonomy" id="3572"/>
    <lineage>
        <taxon>Eukaryota</taxon>
        <taxon>Viridiplantae</taxon>
        <taxon>Streptophyta</taxon>
        <taxon>Embryophyta</taxon>
        <taxon>Tracheophyta</taxon>
        <taxon>Spermatophyta</taxon>
        <taxon>Magnoliopsida</taxon>
        <taxon>eudicotyledons</taxon>
        <taxon>Gunneridae</taxon>
        <taxon>Pentapetalae</taxon>
        <taxon>Caryophyllales</taxon>
        <taxon>Caryophyllaceae</taxon>
        <taxon>Caryophylleae</taxon>
        <taxon>Saponaria</taxon>
    </lineage>
</organism>
<keyword evidence="7" id="KW-0326">Glycosidase</keyword>
<feature type="transmembrane region" description="Helical" evidence="9">
    <location>
        <begin position="100"/>
        <end position="118"/>
    </location>
</feature>
<dbReference type="InterPro" id="IPR001701">
    <property type="entry name" value="Glyco_hydro_9"/>
</dbReference>
<keyword evidence="9" id="KW-1133">Transmembrane helix</keyword>
<feature type="transmembrane region" description="Helical" evidence="9">
    <location>
        <begin position="130"/>
        <end position="151"/>
    </location>
</feature>
<dbReference type="Proteomes" id="UP001443914">
    <property type="component" value="Unassembled WGS sequence"/>
</dbReference>
<evidence type="ECO:0000256" key="7">
    <source>
        <dbReference type="ARBA" id="ARBA00023295"/>
    </source>
</evidence>
<dbReference type="Gene3D" id="1.50.10.10">
    <property type="match status" value="1"/>
</dbReference>
<protein>
    <recommendedName>
        <fullName evidence="3">cellulase</fullName>
        <ecNumber evidence="3">3.2.1.4</ecNumber>
    </recommendedName>
</protein>
<evidence type="ECO:0000256" key="9">
    <source>
        <dbReference type="SAM" id="Phobius"/>
    </source>
</evidence>
<evidence type="ECO:0000256" key="1">
    <source>
        <dbReference type="ARBA" id="ARBA00000966"/>
    </source>
</evidence>
<comment type="caution">
    <text evidence="11">The sequence shown here is derived from an EMBL/GenBank/DDBJ whole genome shotgun (WGS) entry which is preliminary data.</text>
</comment>
<dbReference type="PANTHER" id="PTHR22298">
    <property type="entry name" value="ENDO-1,4-BETA-GLUCANASE"/>
    <property type="match status" value="1"/>
</dbReference>
<dbReference type="SUPFAM" id="SSF48208">
    <property type="entry name" value="Six-hairpin glycosidases"/>
    <property type="match status" value="1"/>
</dbReference>
<keyword evidence="4" id="KW-0378">Hydrolase</keyword>
<proteinExistence type="inferred from homology"/>
<evidence type="ECO:0000256" key="8">
    <source>
        <dbReference type="ARBA" id="ARBA00023326"/>
    </source>
</evidence>
<evidence type="ECO:0000256" key="4">
    <source>
        <dbReference type="ARBA" id="ARBA00022801"/>
    </source>
</evidence>
<keyword evidence="8" id="KW-0624">Polysaccharide degradation</keyword>
<dbReference type="EC" id="3.2.1.4" evidence="3"/>
<evidence type="ECO:0000256" key="6">
    <source>
        <dbReference type="ARBA" id="ARBA00023277"/>
    </source>
</evidence>
<gene>
    <name evidence="11" type="ORF">RND81_09G053400</name>
</gene>
<evidence type="ECO:0000313" key="11">
    <source>
        <dbReference type="EMBL" id="KAK9689336.1"/>
    </source>
</evidence>
<name>A0AAW1IHQ4_SAPOF</name>
<dbReference type="GO" id="GO:0008810">
    <property type="term" value="F:cellulase activity"/>
    <property type="evidence" value="ECO:0007669"/>
    <property type="project" value="UniProtKB-EC"/>
</dbReference>
<reference evidence="11" key="1">
    <citation type="submission" date="2024-03" db="EMBL/GenBank/DDBJ databases">
        <title>WGS assembly of Saponaria officinalis var. Norfolk2.</title>
        <authorList>
            <person name="Jenkins J."/>
            <person name="Shu S."/>
            <person name="Grimwood J."/>
            <person name="Barry K."/>
            <person name="Goodstein D."/>
            <person name="Schmutz J."/>
            <person name="Leebens-Mack J."/>
            <person name="Osbourn A."/>
        </authorList>
    </citation>
    <scope>NUCLEOTIDE SEQUENCE [LARGE SCALE GENOMIC DNA]</scope>
    <source>
        <strain evidence="11">JIC</strain>
    </source>
</reference>
<dbReference type="Pfam" id="PF00759">
    <property type="entry name" value="Glyco_hydro_9"/>
    <property type="match status" value="1"/>
</dbReference>
<comment type="catalytic activity">
    <reaction evidence="1">
        <text>Endohydrolysis of (1-&gt;4)-beta-D-glucosidic linkages in cellulose, lichenin and cereal beta-D-glucans.</text>
        <dbReference type="EC" id="3.2.1.4"/>
    </reaction>
</comment>
<dbReference type="EMBL" id="JBDFQZ010000009">
    <property type="protein sequence ID" value="KAK9689336.1"/>
    <property type="molecule type" value="Genomic_DNA"/>
</dbReference>
<evidence type="ECO:0000259" key="10">
    <source>
        <dbReference type="Pfam" id="PF00759"/>
    </source>
</evidence>
<dbReference type="GO" id="GO:0030245">
    <property type="term" value="P:cellulose catabolic process"/>
    <property type="evidence" value="ECO:0007669"/>
    <property type="project" value="UniProtKB-KW"/>
</dbReference>
<keyword evidence="9" id="KW-0812">Transmembrane</keyword>
<dbReference type="InterPro" id="IPR008928">
    <property type="entry name" value="6-hairpin_glycosidase_sf"/>
</dbReference>